<dbReference type="RefSeq" id="WP_142018394.1">
    <property type="nucleotide sequence ID" value="NZ_VFPD01000002.1"/>
</dbReference>
<evidence type="ECO:0000313" key="3">
    <source>
        <dbReference type="Proteomes" id="UP000316437"/>
    </source>
</evidence>
<dbReference type="GO" id="GO:0031179">
    <property type="term" value="P:peptide modification"/>
    <property type="evidence" value="ECO:0007669"/>
    <property type="project" value="InterPro"/>
</dbReference>
<dbReference type="AlphaFoldDB" id="A0A543EC91"/>
<dbReference type="Pfam" id="PF05147">
    <property type="entry name" value="LANC_like"/>
    <property type="match status" value="1"/>
</dbReference>
<comment type="caution">
    <text evidence="2">The sequence shown here is derived from an EMBL/GenBank/DDBJ whole genome shotgun (WGS) entry which is preliminary data.</text>
</comment>
<dbReference type="EMBL" id="VFPD01000002">
    <property type="protein sequence ID" value="TQM19192.1"/>
    <property type="molecule type" value="Genomic_DNA"/>
</dbReference>
<evidence type="ECO:0000313" key="2">
    <source>
        <dbReference type="EMBL" id="TQM19192.1"/>
    </source>
</evidence>
<dbReference type="GO" id="GO:0046872">
    <property type="term" value="F:metal ion binding"/>
    <property type="evidence" value="ECO:0007669"/>
    <property type="project" value="UniProtKB-KW"/>
</dbReference>
<dbReference type="InterPro" id="IPR007822">
    <property type="entry name" value="LANC-like"/>
</dbReference>
<organism evidence="2 3">
    <name type="scientific">Chryseobacterium aquifrigidense</name>
    <dbReference type="NCBI Taxonomy" id="558021"/>
    <lineage>
        <taxon>Bacteria</taxon>
        <taxon>Pseudomonadati</taxon>
        <taxon>Bacteroidota</taxon>
        <taxon>Flavobacteriia</taxon>
        <taxon>Flavobacteriales</taxon>
        <taxon>Weeksellaceae</taxon>
        <taxon>Chryseobacterium group</taxon>
        <taxon>Chryseobacterium</taxon>
    </lineage>
</organism>
<feature type="binding site" evidence="1">
    <location>
        <position position="312"/>
    </location>
    <ligand>
        <name>Zn(2+)</name>
        <dbReference type="ChEBI" id="CHEBI:29105"/>
    </ligand>
</feature>
<dbReference type="Proteomes" id="UP000316437">
    <property type="component" value="Unassembled WGS sequence"/>
</dbReference>
<gene>
    <name evidence="2" type="ORF">FB551_3587</name>
</gene>
<feature type="binding site" evidence="1">
    <location>
        <position position="261"/>
    </location>
    <ligand>
        <name>Zn(2+)</name>
        <dbReference type="ChEBI" id="CHEBI:29105"/>
    </ligand>
</feature>
<feature type="binding site" evidence="1">
    <location>
        <position position="311"/>
    </location>
    <ligand>
        <name>Zn(2+)</name>
        <dbReference type="ChEBI" id="CHEBI:29105"/>
    </ligand>
</feature>
<proteinExistence type="predicted"/>
<keyword evidence="1" id="KW-0479">Metal-binding</keyword>
<reference evidence="2 3" key="1">
    <citation type="submission" date="2019-06" db="EMBL/GenBank/DDBJ databases">
        <title>Sorghum-associated microbial communities from plants grown in Nebraska, USA.</title>
        <authorList>
            <person name="Schachtman D."/>
        </authorList>
    </citation>
    <scope>NUCLEOTIDE SEQUENCE [LARGE SCALE GENOMIC DNA]</scope>
    <source>
        <strain evidence="2 3">110</strain>
    </source>
</reference>
<evidence type="ECO:0000256" key="1">
    <source>
        <dbReference type="PIRSR" id="PIRSR607822-1"/>
    </source>
</evidence>
<protein>
    <submittedName>
        <fullName evidence="2">Lanthionine synthetase-like protein</fullName>
    </submittedName>
</protein>
<dbReference type="SMART" id="SM01260">
    <property type="entry name" value="LANC_like"/>
    <property type="match status" value="1"/>
</dbReference>
<accession>A0A543EC91</accession>
<keyword evidence="1" id="KW-0862">Zinc</keyword>
<keyword evidence="3" id="KW-1185">Reference proteome</keyword>
<dbReference type="PRINTS" id="PR01955">
    <property type="entry name" value="LANCFRANKIA"/>
</dbReference>
<dbReference type="Gene3D" id="1.50.10.20">
    <property type="match status" value="1"/>
</dbReference>
<dbReference type="SUPFAM" id="SSF158745">
    <property type="entry name" value="LanC-like"/>
    <property type="match status" value="1"/>
</dbReference>
<sequence>MMENLIKEITNIKSKIDQLYLHKQSYLPGVLHELGGICLFYFYYGKIFNDPISVDKGNILIDHILEGIKDSIKYKNYRFSTGASGLGWLLKFLHKEDFIDFEVEDALSDLDEYIYHFAIEEINRDNYDFLHGAIGALYYFTEGANDTNGYIEDITSKLSSATKTTIYNKPYWPSFNVSEGKRYDETINFGLSHGQPAIVSVLSKVYKLNSSSELKKLLSEATFAMLDFKFNIRKNSLFPTMTSAVEGIEKNMSRGARLGWCYGDLGMGVSLWDVGQVIQNEDFKKIALDCINFSASKRDLSLNSIKDAAVCHGAAGVMHIFNKFSYLNRETDYSEAIEYWKNITLEMIHSEEEKYASGHCAWHNERGYYNDFGFLQGLSGVGLSLLSLIDPDIKWGDVLLM</sequence>
<dbReference type="PRINTS" id="PR01950">
    <property type="entry name" value="LANCSUPER"/>
</dbReference>
<name>A0A543EC91_9FLAO</name>